<dbReference type="PROSITE" id="PS51257">
    <property type="entry name" value="PROKAR_LIPOPROTEIN"/>
    <property type="match status" value="1"/>
</dbReference>
<sequence length="206" mass="22134">MKAKMKLVNLLMLLMVSISIFSCSDGEDGTDGIDGVDGIDGIDGVNGVDGADGEQGDTGTANVIYSNWVNTELDGDTSSFDIEVNTIDSDILDFGTILVYSRRVDPFTSIPYIYQLPIVFGANRQQSYYFRATEGNLRITVVSTEEGGSAGDGSFLEQYRYIIIPGGVEASNGIGGISGKSSNSKSSQDYTSMSYEEITTLFNIDK</sequence>
<evidence type="ECO:0000313" key="3">
    <source>
        <dbReference type="Proteomes" id="UP000008898"/>
    </source>
</evidence>
<dbReference type="STRING" id="63186.ZOBELLIA_3410"/>
<dbReference type="RefSeq" id="WP_013994739.1">
    <property type="nucleotide sequence ID" value="NC_015844.1"/>
</dbReference>
<keyword evidence="2" id="KW-0449">Lipoprotein</keyword>
<organism evidence="2 3">
    <name type="scientific">Zobellia galactanivorans (strain DSM 12802 / CCUG 47099 / CIP 106680 / NCIMB 13871 / Dsij)</name>
    <dbReference type="NCBI Taxonomy" id="63186"/>
    <lineage>
        <taxon>Bacteria</taxon>
        <taxon>Pseudomonadati</taxon>
        <taxon>Bacteroidota</taxon>
        <taxon>Flavobacteriia</taxon>
        <taxon>Flavobacteriales</taxon>
        <taxon>Flavobacteriaceae</taxon>
        <taxon>Zobellia</taxon>
    </lineage>
</organism>
<dbReference type="OrthoDB" id="679784at2"/>
<dbReference type="PATRIC" id="fig|63186.3.peg.3321"/>
<feature type="chain" id="PRO_5003402112" evidence="1">
    <location>
        <begin position="23"/>
        <end position="206"/>
    </location>
</feature>
<proteinExistence type="predicted"/>
<feature type="signal peptide" evidence="1">
    <location>
        <begin position="1"/>
        <end position="22"/>
    </location>
</feature>
<dbReference type="Proteomes" id="UP000008898">
    <property type="component" value="Chromosome"/>
</dbReference>
<evidence type="ECO:0000256" key="1">
    <source>
        <dbReference type="SAM" id="SignalP"/>
    </source>
</evidence>
<name>G0L0P5_ZOBGA</name>
<dbReference type="AlphaFoldDB" id="G0L0P5"/>
<evidence type="ECO:0000313" key="2">
    <source>
        <dbReference type="EMBL" id="CAZ97548.1"/>
    </source>
</evidence>
<dbReference type="KEGG" id="zga:ZOBELLIA_3410"/>
<dbReference type="HOGENOM" id="CLU_111609_0_0_10"/>
<protein>
    <submittedName>
        <fullName evidence="2">Conserved hypothetical lipoprotein</fullName>
    </submittedName>
</protein>
<reference evidence="2 3" key="2">
    <citation type="journal article" date="2012" name="Environ. Microbiol.">
        <title>Characterization of the first alginolytic operons in a marine bacterium: from their emergence in marine Flavobacteriia to their independent transfers to marine Proteobacteria and human gut Bacteroides.</title>
        <authorList>
            <person name="Thomas F."/>
            <person name="Barbeyron T."/>
            <person name="Tonon T."/>
            <person name="Genicot S."/>
            <person name="Czjzek M."/>
            <person name="Michel G."/>
        </authorList>
    </citation>
    <scope>NUCLEOTIDE SEQUENCE [LARGE SCALE GENOMIC DNA]</scope>
    <source>
        <strain evidence="3">DSM 12802 / CCUG 47099 / CIP 106680 / NCIMB 13871 / Dsij</strain>
    </source>
</reference>
<reference evidence="3" key="1">
    <citation type="submission" date="2009-07" db="EMBL/GenBank/DDBJ databases">
        <title>Complete genome sequence of Zobellia galactanivorans Dsij.</title>
        <authorList>
            <consortium name="Genoscope - CEA"/>
        </authorList>
    </citation>
    <scope>NUCLEOTIDE SEQUENCE [LARGE SCALE GENOMIC DNA]</scope>
    <source>
        <strain evidence="3">DSM 12802 / CCUG 47099 / CIP 106680 / NCIMB 13871 / Dsij</strain>
    </source>
</reference>
<keyword evidence="1" id="KW-0732">Signal</keyword>
<gene>
    <name evidence="2" type="ordered locus">zobellia_3410</name>
</gene>
<keyword evidence="3" id="KW-1185">Reference proteome</keyword>
<dbReference type="EMBL" id="FP476056">
    <property type="protein sequence ID" value="CAZ97548.1"/>
    <property type="molecule type" value="Genomic_DNA"/>
</dbReference>
<accession>G0L0P5</accession>